<evidence type="ECO:0000256" key="2">
    <source>
        <dbReference type="ARBA" id="ARBA00022722"/>
    </source>
</evidence>
<reference evidence="6 7" key="1">
    <citation type="submission" date="2013-12" db="EMBL/GenBank/DDBJ databases">
        <title>A Varibaculum cambriense genome reconstructed from a premature infant gut community with otherwise low bacterial novelty that shifts toward anaerobic metabolism during the third week of life.</title>
        <authorList>
            <person name="Brown C.T."/>
            <person name="Sharon I."/>
            <person name="Thomas B.C."/>
            <person name="Castelle C.J."/>
            <person name="Morowitz M.J."/>
            <person name="Banfield J.F."/>
        </authorList>
    </citation>
    <scope>NUCLEOTIDE SEQUENCE [LARGE SCALE GENOMIC DNA]</scope>
    <source>
        <strain evidence="7">DORA_11</strain>
    </source>
</reference>
<keyword evidence="4" id="KW-0460">Magnesium</keyword>
<keyword evidence="2" id="KW-0540">Nuclease</keyword>
<feature type="domain" description="TRAM" evidence="5">
    <location>
        <begin position="102"/>
        <end position="143"/>
    </location>
</feature>
<dbReference type="PROSITE" id="PS50926">
    <property type="entry name" value="TRAM"/>
    <property type="match status" value="1"/>
</dbReference>
<dbReference type="SUPFAM" id="SSF88723">
    <property type="entry name" value="PIN domain-like"/>
    <property type="match status" value="1"/>
</dbReference>
<evidence type="ECO:0000313" key="7">
    <source>
        <dbReference type="Proteomes" id="UP000018855"/>
    </source>
</evidence>
<feature type="non-terminal residue" evidence="6">
    <location>
        <position position="143"/>
    </location>
</feature>
<dbReference type="GO" id="GO:0016787">
    <property type="term" value="F:hydrolase activity"/>
    <property type="evidence" value="ECO:0007669"/>
    <property type="project" value="UniProtKB-KW"/>
</dbReference>
<feature type="non-terminal residue" evidence="6">
    <location>
        <position position="1"/>
    </location>
</feature>
<dbReference type="GO" id="GO:0004518">
    <property type="term" value="F:nuclease activity"/>
    <property type="evidence" value="ECO:0007669"/>
    <property type="project" value="UniProtKB-KW"/>
</dbReference>
<evidence type="ECO:0000256" key="1">
    <source>
        <dbReference type="ARBA" id="ARBA00001946"/>
    </source>
</evidence>
<evidence type="ECO:0000259" key="5">
    <source>
        <dbReference type="PROSITE" id="PS50926"/>
    </source>
</evidence>
<dbReference type="InterPro" id="IPR029060">
    <property type="entry name" value="PIN-like_dom_sf"/>
</dbReference>
<comment type="caution">
    <text evidence="6">The sequence shown here is derived from an EMBL/GenBank/DDBJ whole genome shotgun (WGS) entry which is preliminary data.</text>
</comment>
<keyword evidence="3" id="KW-0378">Hydrolase</keyword>
<gene>
    <name evidence="6" type="ORF">Q619_VDC00300G0001</name>
</gene>
<dbReference type="PANTHER" id="PTHR11603:SF147">
    <property type="entry name" value="MEMBRANE PROTEIN"/>
    <property type="match status" value="1"/>
</dbReference>
<dbReference type="PANTHER" id="PTHR11603">
    <property type="entry name" value="AAA FAMILY ATPASE"/>
    <property type="match status" value="1"/>
</dbReference>
<accession>W1V2Q5</accession>
<dbReference type="AlphaFoldDB" id="W1V2Q5"/>
<organism evidence="6 7">
    <name type="scientific">Veillonella dispar DORA_11</name>
    <dbReference type="NCBI Taxonomy" id="1403949"/>
    <lineage>
        <taxon>Bacteria</taxon>
        <taxon>Bacillati</taxon>
        <taxon>Bacillota</taxon>
        <taxon>Negativicutes</taxon>
        <taxon>Veillonellales</taxon>
        <taxon>Veillonellaceae</taxon>
        <taxon>Veillonella</taxon>
    </lineage>
</organism>
<dbReference type="InterPro" id="IPR002792">
    <property type="entry name" value="TRAM_dom"/>
</dbReference>
<evidence type="ECO:0000256" key="3">
    <source>
        <dbReference type="ARBA" id="ARBA00022801"/>
    </source>
</evidence>
<name>W1V2Q5_9FIRM</name>
<proteinExistence type="predicted"/>
<evidence type="ECO:0000313" key="6">
    <source>
        <dbReference type="EMBL" id="ETJ00278.1"/>
    </source>
</evidence>
<comment type="cofactor">
    <cofactor evidence="1">
        <name>Mg(2+)</name>
        <dbReference type="ChEBI" id="CHEBI:18420"/>
    </cofactor>
</comment>
<dbReference type="CDD" id="cd09877">
    <property type="entry name" value="PIN_YacL-like"/>
    <property type="match status" value="1"/>
</dbReference>
<dbReference type="Proteomes" id="UP000018855">
    <property type="component" value="Unassembled WGS sequence"/>
</dbReference>
<dbReference type="Gene3D" id="3.40.50.1010">
    <property type="entry name" value="5'-nuclease"/>
    <property type="match status" value="1"/>
</dbReference>
<dbReference type="InterPro" id="IPR052041">
    <property type="entry name" value="Nucleic_acid_metab_PIN/TRAM"/>
</dbReference>
<sequence>MVPLFVLNELQVISDSADATKRNRGRRGLDILKDMQDANKVAIEVVEDDYDDLVEVDSKLMRLALDKQWKLMTNDFNLNKVARVQGIEVLNLNELANVLKPALIAGEWIRVQIMKEGKEVHQGVAYLDDGTMIVVEDGKPYVG</sequence>
<dbReference type="EMBL" id="AZMJ01000300">
    <property type="protein sequence ID" value="ETJ00278.1"/>
    <property type="molecule type" value="Genomic_DNA"/>
</dbReference>
<evidence type="ECO:0000256" key="4">
    <source>
        <dbReference type="ARBA" id="ARBA00022842"/>
    </source>
</evidence>
<protein>
    <submittedName>
        <fullName evidence="6">PIN protein</fullName>
    </submittedName>
</protein>